<evidence type="ECO:0000313" key="4">
    <source>
        <dbReference type="Proteomes" id="UP001605036"/>
    </source>
</evidence>
<comment type="function">
    <text evidence="1">Plays a role in the recruitment of the exosome to pre-rRNA to mediate the 3'-5' end processing of the 5.8S rRNA.</text>
</comment>
<dbReference type="GO" id="GO:0006364">
    <property type="term" value="P:rRNA processing"/>
    <property type="evidence" value="ECO:0007669"/>
    <property type="project" value="UniProtKB-KW"/>
</dbReference>
<evidence type="ECO:0000313" key="3">
    <source>
        <dbReference type="EMBL" id="KAL2642176.1"/>
    </source>
</evidence>
<dbReference type="EMBL" id="JBHFFA010000002">
    <property type="protein sequence ID" value="KAL2642176.1"/>
    <property type="molecule type" value="Genomic_DNA"/>
</dbReference>
<keyword evidence="1" id="KW-0238">DNA-binding</keyword>
<dbReference type="PANTHER" id="PTHR15341">
    <property type="entry name" value="SUN-COR STEROID HORMONE RECEPTOR CO-REPRESSOR"/>
    <property type="match status" value="1"/>
</dbReference>
<gene>
    <name evidence="3" type="ORF">R1flu_009763</name>
</gene>
<dbReference type="Proteomes" id="UP001605036">
    <property type="component" value="Unassembled WGS sequence"/>
</dbReference>
<keyword evidence="1" id="KW-0963">Cytoplasm</keyword>
<dbReference type="PANTHER" id="PTHR15341:SF3">
    <property type="entry name" value="NUCLEAR NUCLEIC ACID-BINDING PROTEIN C1D"/>
    <property type="match status" value="1"/>
</dbReference>
<comment type="caution">
    <text evidence="3">The sequence shown here is derived from an EMBL/GenBank/DDBJ whole genome shotgun (WGS) entry which is preliminary data.</text>
</comment>
<dbReference type="GO" id="GO:0005730">
    <property type="term" value="C:nucleolus"/>
    <property type="evidence" value="ECO:0007669"/>
    <property type="project" value="UniProtKB-SubCell"/>
</dbReference>
<dbReference type="InterPro" id="IPR011082">
    <property type="entry name" value="Exosome-assoc_fac/DNA_repair"/>
</dbReference>
<evidence type="ECO:0000256" key="1">
    <source>
        <dbReference type="RuleBase" id="RU368003"/>
    </source>
</evidence>
<sequence length="188" mass="21137">MTDALLPLEVLRDVASVDVALKGVEEQLSRVLPNCTPEVMAQWTPLERASTILSLSKTLNILFCLYLRTEGLDPDKHPVTDDVERVGRYQTKVQAAIDSKRRPTVNLDIRAANRFIEHAIPDLQEDKKRRLRELNNKGNLKRLQEKMPVSLTPKRRPSGLTVAEEAAAFLAEASKDIQNTNVESGKEK</sequence>
<reference evidence="3 4" key="1">
    <citation type="submission" date="2024-09" db="EMBL/GenBank/DDBJ databases">
        <title>Chromosome-scale assembly of Riccia fluitans.</title>
        <authorList>
            <person name="Paukszto L."/>
            <person name="Sawicki J."/>
            <person name="Karawczyk K."/>
            <person name="Piernik-Szablinska J."/>
            <person name="Szczecinska M."/>
            <person name="Mazdziarz M."/>
        </authorList>
    </citation>
    <scope>NUCLEOTIDE SEQUENCE [LARGE SCALE GENOMIC DNA]</scope>
    <source>
        <strain evidence="3">Rf_01</strain>
        <tissue evidence="3">Aerial parts of the thallus</tissue>
    </source>
</reference>
<dbReference type="GO" id="GO:0005737">
    <property type="term" value="C:cytoplasm"/>
    <property type="evidence" value="ECO:0007669"/>
    <property type="project" value="UniProtKB-SubCell"/>
</dbReference>
<protein>
    <recommendedName>
        <fullName evidence="1">Nuclear nucleic acid-binding protein C1D</fullName>
    </recommendedName>
</protein>
<dbReference type="GO" id="GO:0003723">
    <property type="term" value="F:RNA binding"/>
    <property type="evidence" value="ECO:0007669"/>
    <property type="project" value="UniProtKB-UniRule"/>
</dbReference>
<dbReference type="GO" id="GO:0003677">
    <property type="term" value="F:DNA binding"/>
    <property type="evidence" value="ECO:0007669"/>
    <property type="project" value="UniProtKB-KW"/>
</dbReference>
<name>A0ABD1Z324_9MARC</name>
<keyword evidence="1" id="KW-0694">RNA-binding</keyword>
<keyword evidence="1" id="KW-0698">rRNA processing</keyword>
<keyword evidence="4" id="KW-1185">Reference proteome</keyword>
<keyword evidence="1" id="KW-0539">Nucleus</keyword>
<comment type="similarity">
    <text evidence="1">Belongs to the C1D family.</text>
</comment>
<comment type="subunit">
    <text evidence="1">Monomer and homodimer.</text>
</comment>
<dbReference type="AlphaFoldDB" id="A0ABD1Z324"/>
<accession>A0ABD1Z324</accession>
<organism evidence="3 4">
    <name type="scientific">Riccia fluitans</name>
    <dbReference type="NCBI Taxonomy" id="41844"/>
    <lineage>
        <taxon>Eukaryota</taxon>
        <taxon>Viridiplantae</taxon>
        <taxon>Streptophyta</taxon>
        <taxon>Embryophyta</taxon>
        <taxon>Marchantiophyta</taxon>
        <taxon>Marchantiopsida</taxon>
        <taxon>Marchantiidae</taxon>
        <taxon>Marchantiales</taxon>
        <taxon>Ricciaceae</taxon>
        <taxon>Riccia</taxon>
    </lineage>
</organism>
<evidence type="ECO:0000256" key="2">
    <source>
        <dbReference type="SAM" id="MobiDB-lite"/>
    </source>
</evidence>
<proteinExistence type="inferred from homology"/>
<comment type="subcellular location">
    <subcellularLocation>
        <location evidence="1">Cytoplasm</location>
    </subcellularLocation>
    <subcellularLocation>
        <location evidence="1">Nucleus</location>
        <location evidence="1">Nucleolus</location>
    </subcellularLocation>
    <subcellularLocation>
        <location evidence="1">Nucleus</location>
    </subcellularLocation>
</comment>
<feature type="region of interest" description="Disordered" evidence="2">
    <location>
        <begin position="135"/>
        <end position="158"/>
    </location>
</feature>